<evidence type="ECO:0000313" key="8">
    <source>
        <dbReference type="EMBL" id="MBT1696943.1"/>
    </source>
</evidence>
<organism evidence="8 9">
    <name type="scientific">Chryseosolibacter histidini</name>
    <dbReference type="NCBI Taxonomy" id="2782349"/>
    <lineage>
        <taxon>Bacteria</taxon>
        <taxon>Pseudomonadati</taxon>
        <taxon>Bacteroidota</taxon>
        <taxon>Cytophagia</taxon>
        <taxon>Cytophagales</taxon>
        <taxon>Chryseotaleaceae</taxon>
        <taxon>Chryseosolibacter</taxon>
    </lineage>
</organism>
<keyword evidence="5 7" id="KW-1133">Transmembrane helix</keyword>
<feature type="transmembrane region" description="Helical" evidence="7">
    <location>
        <begin position="47"/>
        <end position="66"/>
    </location>
</feature>
<dbReference type="Proteomes" id="UP001319200">
    <property type="component" value="Unassembled WGS sequence"/>
</dbReference>
<sequence>MEFKYILASIVYSLIGIAILGICFWIFEKITPENVWKEIIEKQNVAIAIVAAAFMIAIAIIIASAIHS</sequence>
<proteinExistence type="inferred from homology"/>
<evidence type="ECO:0000313" key="9">
    <source>
        <dbReference type="Proteomes" id="UP001319200"/>
    </source>
</evidence>
<comment type="subcellular location">
    <subcellularLocation>
        <location evidence="1">Cell membrane</location>
        <topology evidence="1">Multi-pass membrane protein</topology>
    </subcellularLocation>
</comment>
<evidence type="ECO:0000256" key="1">
    <source>
        <dbReference type="ARBA" id="ARBA00004651"/>
    </source>
</evidence>
<dbReference type="GO" id="GO:0005886">
    <property type="term" value="C:plasma membrane"/>
    <property type="evidence" value="ECO:0007669"/>
    <property type="project" value="UniProtKB-SubCell"/>
</dbReference>
<evidence type="ECO:0000256" key="5">
    <source>
        <dbReference type="ARBA" id="ARBA00022989"/>
    </source>
</evidence>
<protein>
    <submittedName>
        <fullName evidence="8">DUF350 domain-containing protein</fullName>
    </submittedName>
</protein>
<feature type="transmembrane region" description="Helical" evidence="7">
    <location>
        <begin position="6"/>
        <end position="27"/>
    </location>
</feature>
<evidence type="ECO:0000256" key="2">
    <source>
        <dbReference type="ARBA" id="ARBA00005779"/>
    </source>
</evidence>
<comment type="caution">
    <text evidence="8">The sequence shown here is derived from an EMBL/GenBank/DDBJ whole genome shotgun (WGS) entry which is preliminary data.</text>
</comment>
<dbReference type="Pfam" id="PF03994">
    <property type="entry name" value="DUF350"/>
    <property type="match status" value="1"/>
</dbReference>
<dbReference type="RefSeq" id="WP_254162537.1">
    <property type="nucleotide sequence ID" value="NZ_JAHESF010000007.1"/>
</dbReference>
<evidence type="ECO:0000256" key="3">
    <source>
        <dbReference type="ARBA" id="ARBA00022475"/>
    </source>
</evidence>
<evidence type="ECO:0000256" key="6">
    <source>
        <dbReference type="ARBA" id="ARBA00023136"/>
    </source>
</evidence>
<name>A0AAP2DKC9_9BACT</name>
<keyword evidence="4 7" id="KW-0812">Transmembrane</keyword>
<reference evidence="8 9" key="1">
    <citation type="submission" date="2021-05" db="EMBL/GenBank/DDBJ databases">
        <title>A Polyphasic approach of four new species of the genus Ohtaekwangia: Ohtaekwangia histidinii sp. nov., Ohtaekwangia cretensis sp. nov., Ohtaekwangia indiensis sp. nov., Ohtaekwangia reichenbachii sp. nov. from diverse environment.</title>
        <authorList>
            <person name="Octaviana S."/>
        </authorList>
    </citation>
    <scope>NUCLEOTIDE SEQUENCE [LARGE SCALE GENOMIC DNA]</scope>
    <source>
        <strain evidence="8 9">PWU4</strain>
    </source>
</reference>
<comment type="similarity">
    <text evidence="2">Belongs to the UPF0719 family.</text>
</comment>
<evidence type="ECO:0000256" key="7">
    <source>
        <dbReference type="SAM" id="Phobius"/>
    </source>
</evidence>
<dbReference type="InterPro" id="IPR007140">
    <property type="entry name" value="DUF350"/>
</dbReference>
<keyword evidence="6 7" id="KW-0472">Membrane</keyword>
<keyword evidence="9" id="KW-1185">Reference proteome</keyword>
<evidence type="ECO:0000256" key="4">
    <source>
        <dbReference type="ARBA" id="ARBA00022692"/>
    </source>
</evidence>
<keyword evidence="3" id="KW-1003">Cell membrane</keyword>
<dbReference type="EMBL" id="JAHESF010000007">
    <property type="protein sequence ID" value="MBT1696943.1"/>
    <property type="molecule type" value="Genomic_DNA"/>
</dbReference>
<accession>A0AAP2DKC9</accession>
<dbReference type="AlphaFoldDB" id="A0AAP2DKC9"/>
<gene>
    <name evidence="8" type="ORF">KK083_08670</name>
</gene>